<dbReference type="Proteomes" id="UP000238916">
    <property type="component" value="Unassembled WGS sequence"/>
</dbReference>
<accession>A0A2U3LX10</accession>
<dbReference type="GO" id="GO:0004476">
    <property type="term" value="F:mannose-6-phosphate isomerase activity"/>
    <property type="evidence" value="ECO:0007669"/>
    <property type="project" value="UniProtKB-EC"/>
</dbReference>
<name>A0A2U3LX10_9FIRM</name>
<dbReference type="EC" id="5.3.1.8" evidence="2"/>
<dbReference type="InterPro" id="IPR014710">
    <property type="entry name" value="RmlC-like_jellyroll"/>
</dbReference>
<protein>
    <submittedName>
        <fullName evidence="2">Mannose-6-phosphate isomerase (Phosphomannose isomerase) mannose-1-phosphate guanylyl transferase (GDP-mannose pyrophosphorylase)</fullName>
        <ecNumber evidence="2">2.7.7.22</ecNumber>
        <ecNumber evidence="2">5.3.1.8</ecNumber>
    </submittedName>
</protein>
<evidence type="ECO:0000259" key="1">
    <source>
        <dbReference type="Pfam" id="PF01050"/>
    </source>
</evidence>
<dbReference type="Pfam" id="PF01050">
    <property type="entry name" value="MannoseP_isomer"/>
    <property type="match status" value="1"/>
</dbReference>
<dbReference type="GO" id="GO:0009298">
    <property type="term" value="P:GDP-mannose biosynthetic process"/>
    <property type="evidence" value="ECO:0007669"/>
    <property type="project" value="TreeGrafter"/>
</dbReference>
<dbReference type="InterPro" id="IPR051161">
    <property type="entry name" value="Mannose-6P_isomerase_type2"/>
</dbReference>
<dbReference type="SUPFAM" id="SSF51182">
    <property type="entry name" value="RmlC-like cupins"/>
    <property type="match status" value="1"/>
</dbReference>
<gene>
    <name evidence="2" type="ORF">SBF1_9090001</name>
</gene>
<dbReference type="PANTHER" id="PTHR46390">
    <property type="entry name" value="MANNOSE-1-PHOSPHATE GUANYLYLTRANSFERASE"/>
    <property type="match status" value="1"/>
</dbReference>
<dbReference type="GO" id="GO:0008928">
    <property type="term" value="F:mannose-1-phosphate guanylyltransferase (GDP) activity"/>
    <property type="evidence" value="ECO:0007669"/>
    <property type="project" value="UniProtKB-EC"/>
</dbReference>
<dbReference type="PANTHER" id="PTHR46390:SF1">
    <property type="entry name" value="MANNOSE-1-PHOSPHATE GUANYLYLTRANSFERASE"/>
    <property type="match status" value="1"/>
</dbReference>
<sequence length="175" mass="20450">MDIPIIVIGMSNIIVAASQDGILVADKDESPRVKDFLNRFIQRPMFEERRWGWYKVLDYMKYENGQQVLTKRVRIMSGKNLSYQVHHHRSEVWNIVIGEAEFALDDVIHKIKPGDVLHIPVGVKHGIKAESDIEFIEVQTGTDLYEEDIIRVFLTWEEVEKHCMISQRNKIQAFK</sequence>
<dbReference type="GO" id="GO:0005976">
    <property type="term" value="P:polysaccharide metabolic process"/>
    <property type="evidence" value="ECO:0007669"/>
    <property type="project" value="InterPro"/>
</dbReference>
<dbReference type="EMBL" id="OMOF01000900">
    <property type="protein sequence ID" value="SPF56389.1"/>
    <property type="molecule type" value="Genomic_DNA"/>
</dbReference>
<organism evidence="2 3">
    <name type="scientific">Candidatus Desulfosporosinus infrequens</name>
    <dbReference type="NCBI Taxonomy" id="2043169"/>
    <lineage>
        <taxon>Bacteria</taxon>
        <taxon>Bacillati</taxon>
        <taxon>Bacillota</taxon>
        <taxon>Clostridia</taxon>
        <taxon>Eubacteriales</taxon>
        <taxon>Desulfitobacteriaceae</taxon>
        <taxon>Desulfosporosinus</taxon>
    </lineage>
</organism>
<keyword evidence="2" id="KW-0413">Isomerase</keyword>
<dbReference type="AlphaFoldDB" id="A0A2U3LX10"/>
<evidence type="ECO:0000313" key="2">
    <source>
        <dbReference type="EMBL" id="SPF56389.1"/>
    </source>
</evidence>
<evidence type="ECO:0000313" key="3">
    <source>
        <dbReference type="Proteomes" id="UP000238916"/>
    </source>
</evidence>
<dbReference type="CDD" id="cd02213">
    <property type="entry name" value="cupin_PMI_typeII_C"/>
    <property type="match status" value="1"/>
</dbReference>
<dbReference type="InterPro" id="IPR011051">
    <property type="entry name" value="RmlC_Cupin_sf"/>
</dbReference>
<dbReference type="GO" id="GO:0004475">
    <property type="term" value="F:mannose-1-phosphate guanylyltransferase (GTP) activity"/>
    <property type="evidence" value="ECO:0007669"/>
    <property type="project" value="TreeGrafter"/>
</dbReference>
<dbReference type="Gene3D" id="2.60.120.10">
    <property type="entry name" value="Jelly Rolls"/>
    <property type="match status" value="1"/>
</dbReference>
<dbReference type="InterPro" id="IPR001538">
    <property type="entry name" value="Man6P_isomerase-2_C"/>
</dbReference>
<dbReference type="EC" id="2.7.7.22" evidence="2"/>
<reference evidence="3" key="1">
    <citation type="submission" date="2018-02" db="EMBL/GenBank/DDBJ databases">
        <authorList>
            <person name="Hausmann B."/>
        </authorList>
    </citation>
    <scope>NUCLEOTIDE SEQUENCE [LARGE SCALE GENOMIC DNA]</scope>
    <source>
        <strain evidence="3">Peat soil MAG SbF1</strain>
    </source>
</reference>
<feature type="domain" description="Mannose-6-phosphate isomerase type II C-terminal" evidence="1">
    <location>
        <begin position="49"/>
        <end position="152"/>
    </location>
</feature>
<keyword evidence="2" id="KW-0548">Nucleotidyltransferase</keyword>
<proteinExistence type="predicted"/>
<keyword evidence="2" id="KW-0808">Transferase</keyword>